<feature type="domain" description="CAAX prenyl protease 2/Lysostaphin resistance protein A-like" evidence="2">
    <location>
        <begin position="138"/>
        <end position="227"/>
    </location>
</feature>
<feature type="transmembrane region" description="Helical" evidence="1">
    <location>
        <begin position="218"/>
        <end position="235"/>
    </location>
</feature>
<feature type="transmembrane region" description="Helical" evidence="1">
    <location>
        <begin position="250"/>
        <end position="270"/>
    </location>
</feature>
<accession>A0A644VQ31</accession>
<evidence type="ECO:0000256" key="1">
    <source>
        <dbReference type="SAM" id="Phobius"/>
    </source>
</evidence>
<dbReference type="PANTHER" id="PTHR43592:SF15">
    <property type="entry name" value="CAAX AMINO TERMINAL PROTEASE FAMILY PROTEIN"/>
    <property type="match status" value="1"/>
</dbReference>
<evidence type="ECO:0000259" key="2">
    <source>
        <dbReference type="Pfam" id="PF02517"/>
    </source>
</evidence>
<dbReference type="PANTHER" id="PTHR43592">
    <property type="entry name" value="CAAX AMINO TERMINAL PROTEASE"/>
    <property type="match status" value="1"/>
</dbReference>
<dbReference type="AlphaFoldDB" id="A0A644VQ31"/>
<name>A0A644VQ31_9ZZZZ</name>
<feature type="transmembrane region" description="Helical" evidence="1">
    <location>
        <begin position="47"/>
        <end position="70"/>
    </location>
</feature>
<organism evidence="3">
    <name type="scientific">bioreactor metagenome</name>
    <dbReference type="NCBI Taxonomy" id="1076179"/>
    <lineage>
        <taxon>unclassified sequences</taxon>
        <taxon>metagenomes</taxon>
        <taxon>ecological metagenomes</taxon>
    </lineage>
</organism>
<protein>
    <recommendedName>
        <fullName evidence="2">CAAX prenyl protease 2/Lysostaphin resistance protein A-like domain-containing protein</fullName>
    </recommendedName>
</protein>
<dbReference type="InterPro" id="IPR003675">
    <property type="entry name" value="Rce1/LyrA-like_dom"/>
</dbReference>
<feature type="transmembrane region" description="Helical" evidence="1">
    <location>
        <begin position="170"/>
        <end position="188"/>
    </location>
</feature>
<sequence length="278" mass="32494">MKKYSFYFVESKPFVKLMMLICIFMVFTSITSFILSIAPLPSLASQALSQIIMFGMAPLLWSLMFEGSAYKSIDFQKRNIKYYILIAIGLLIVSMPLIDGINIWNNSWHFQGEEQFRLMEENAQRVMEKFMQDTSTTKLILNIIVLALIPALLEEYFFRYAMQTTMIKLFKNNFIGILLTSIIFSLIHFQLFSFIPRVIMGMFLGYLYVLSRNIIVPIIYHFFNNIIIVMGYYLFNTKIIETNLTQTGYIYTPILFALSLILTIGLYFLAIRINRKEN</sequence>
<dbReference type="EMBL" id="VSSQ01000390">
    <property type="protein sequence ID" value="MPL93387.1"/>
    <property type="molecule type" value="Genomic_DNA"/>
</dbReference>
<dbReference type="GO" id="GO:0004175">
    <property type="term" value="F:endopeptidase activity"/>
    <property type="evidence" value="ECO:0007669"/>
    <property type="project" value="UniProtKB-ARBA"/>
</dbReference>
<proteinExistence type="predicted"/>
<reference evidence="3" key="1">
    <citation type="submission" date="2019-08" db="EMBL/GenBank/DDBJ databases">
        <authorList>
            <person name="Kucharzyk K."/>
            <person name="Murdoch R.W."/>
            <person name="Higgins S."/>
            <person name="Loffler F."/>
        </authorList>
    </citation>
    <scope>NUCLEOTIDE SEQUENCE</scope>
</reference>
<gene>
    <name evidence="3" type="ORF">SDC9_39513</name>
</gene>
<dbReference type="GO" id="GO:0080120">
    <property type="term" value="P:CAAX-box protein maturation"/>
    <property type="evidence" value="ECO:0007669"/>
    <property type="project" value="UniProtKB-ARBA"/>
</dbReference>
<feature type="transmembrane region" description="Helical" evidence="1">
    <location>
        <begin position="20"/>
        <end position="41"/>
    </location>
</feature>
<feature type="transmembrane region" description="Helical" evidence="1">
    <location>
        <begin position="82"/>
        <end position="104"/>
    </location>
</feature>
<dbReference type="Pfam" id="PF02517">
    <property type="entry name" value="Rce1-like"/>
    <property type="match status" value="1"/>
</dbReference>
<comment type="caution">
    <text evidence="3">The sequence shown here is derived from an EMBL/GenBank/DDBJ whole genome shotgun (WGS) entry which is preliminary data.</text>
</comment>
<keyword evidence="1" id="KW-0472">Membrane</keyword>
<keyword evidence="1" id="KW-0812">Transmembrane</keyword>
<feature type="transmembrane region" description="Helical" evidence="1">
    <location>
        <begin position="139"/>
        <end position="158"/>
    </location>
</feature>
<keyword evidence="1" id="KW-1133">Transmembrane helix</keyword>
<evidence type="ECO:0000313" key="3">
    <source>
        <dbReference type="EMBL" id="MPL93387.1"/>
    </source>
</evidence>